<name>A0A3M2SNE6_9HYPO</name>
<dbReference type="EMBL" id="NKUJ01000011">
    <property type="protein sequence ID" value="RMJ19090.1"/>
    <property type="molecule type" value="Genomic_DNA"/>
</dbReference>
<feature type="chain" id="PRO_5018055252" evidence="1">
    <location>
        <begin position="21"/>
        <end position="294"/>
    </location>
</feature>
<evidence type="ECO:0000256" key="1">
    <source>
        <dbReference type="SAM" id="SignalP"/>
    </source>
</evidence>
<accession>A0A3M2SNE6</accession>
<dbReference type="AlphaFoldDB" id="A0A3M2SNE6"/>
<gene>
    <name evidence="2" type="ORF">CDV36_001238</name>
</gene>
<protein>
    <submittedName>
        <fullName evidence="2">Uncharacterized protein</fullName>
    </submittedName>
</protein>
<keyword evidence="3" id="KW-1185">Reference proteome</keyword>
<evidence type="ECO:0000313" key="3">
    <source>
        <dbReference type="Proteomes" id="UP000277212"/>
    </source>
</evidence>
<sequence>MMKTHVLALSWLGGINAVTANPQNTDAKSTHENHIVQCFTYLSTYLVPIRSPIQPSIATVQKDGGENAQTTFLTSMIHADELGDSLTSGGQLGPDVASETDDSFYTTTSAFPTSLLTNTPNPVNKNGPDVASGTPGVFFTNTFDGGDTSSTSNSHDGPDIASGTYGPFFTDTPAPPAMTASDSTEGNLEEPDVASGTYGPFYTDTPTFTRLVATGDSASTSEERLEIASGTYSPFYRDTPTFTRLAATDDSASTSEERIEVASGTYSPFYRDTPTGRVTISTGDVSGHFLDDAE</sequence>
<feature type="signal peptide" evidence="1">
    <location>
        <begin position="1"/>
        <end position="20"/>
    </location>
</feature>
<proteinExistence type="predicted"/>
<reference evidence="2 3" key="1">
    <citation type="submission" date="2017-06" db="EMBL/GenBank/DDBJ databases">
        <title>Comparative genomic analysis of Ambrosia Fusariam Clade fungi.</title>
        <authorList>
            <person name="Stajich J.E."/>
            <person name="Carrillo J."/>
            <person name="Kijimoto T."/>
            <person name="Eskalen A."/>
            <person name="O'Donnell K."/>
            <person name="Kasson M."/>
        </authorList>
    </citation>
    <scope>NUCLEOTIDE SEQUENCE [LARGE SCALE GENOMIC DNA]</scope>
    <source>
        <strain evidence="2">UCR3666</strain>
    </source>
</reference>
<comment type="caution">
    <text evidence="2">The sequence shown here is derived from an EMBL/GenBank/DDBJ whole genome shotgun (WGS) entry which is preliminary data.</text>
</comment>
<evidence type="ECO:0000313" key="2">
    <source>
        <dbReference type="EMBL" id="RMJ19090.1"/>
    </source>
</evidence>
<organism evidence="2 3">
    <name type="scientific">Fusarium kuroshium</name>
    <dbReference type="NCBI Taxonomy" id="2010991"/>
    <lineage>
        <taxon>Eukaryota</taxon>
        <taxon>Fungi</taxon>
        <taxon>Dikarya</taxon>
        <taxon>Ascomycota</taxon>
        <taxon>Pezizomycotina</taxon>
        <taxon>Sordariomycetes</taxon>
        <taxon>Hypocreomycetidae</taxon>
        <taxon>Hypocreales</taxon>
        <taxon>Nectriaceae</taxon>
        <taxon>Fusarium</taxon>
        <taxon>Fusarium solani species complex</taxon>
    </lineage>
</organism>
<dbReference type="Proteomes" id="UP000277212">
    <property type="component" value="Unassembled WGS sequence"/>
</dbReference>
<dbReference type="OrthoDB" id="5100044at2759"/>
<keyword evidence="1" id="KW-0732">Signal</keyword>